<evidence type="ECO:0000256" key="7">
    <source>
        <dbReference type="ARBA" id="ARBA00022989"/>
    </source>
</evidence>
<evidence type="ECO:0000259" key="12">
    <source>
        <dbReference type="Pfam" id="PF12019"/>
    </source>
</evidence>
<dbReference type="GO" id="GO:0015628">
    <property type="term" value="P:protein secretion by the type II secretion system"/>
    <property type="evidence" value="ECO:0007669"/>
    <property type="project" value="InterPro"/>
</dbReference>
<evidence type="ECO:0000256" key="6">
    <source>
        <dbReference type="ARBA" id="ARBA00022692"/>
    </source>
</evidence>
<accession>A0A840RTU9</accession>
<keyword evidence="6 11" id="KW-0812">Transmembrane</keyword>
<sequence length="207" mass="23097">MDGAYNGFTMIELIVTLGIFGIIFSIALPSMRDFVLDYRISSNVNEFLAANQLARSEAIKRGRPVSLCIAGTQEEDPDACCFHTKLTIDDMIACNAPEPGDLEYTKWPWESGWLVIADEHGKQKRILSRQSSLNKRTADDTPERMTVVTTEPYLVYSSTGRLVAQTCSPNPKFYFQCNKNHGRRVCFDKTGRSRVVLQTSAATPSCA</sequence>
<organism evidence="13 14">
    <name type="scientific">Glaciimonas immobilis</name>
    <dbReference type="NCBI Taxonomy" id="728004"/>
    <lineage>
        <taxon>Bacteria</taxon>
        <taxon>Pseudomonadati</taxon>
        <taxon>Pseudomonadota</taxon>
        <taxon>Betaproteobacteria</taxon>
        <taxon>Burkholderiales</taxon>
        <taxon>Oxalobacteraceae</taxon>
        <taxon>Glaciimonas</taxon>
    </lineage>
</organism>
<reference evidence="13 14" key="1">
    <citation type="submission" date="2020-08" db="EMBL/GenBank/DDBJ databases">
        <title>Genomic Encyclopedia of Type Strains, Phase IV (KMG-IV): sequencing the most valuable type-strain genomes for metagenomic binning, comparative biology and taxonomic classification.</title>
        <authorList>
            <person name="Goeker M."/>
        </authorList>
    </citation>
    <scope>NUCLEOTIDE SEQUENCE [LARGE SCALE GENOMIC DNA]</scope>
    <source>
        <strain evidence="13 14">DSM 23240</strain>
    </source>
</reference>
<name>A0A840RTU9_9BURK</name>
<feature type="domain" description="General secretion pathway GspH" evidence="12">
    <location>
        <begin position="44"/>
        <end position="191"/>
    </location>
</feature>
<dbReference type="InterPro" id="IPR022346">
    <property type="entry name" value="T2SS_GspH"/>
</dbReference>
<keyword evidence="8 11" id="KW-0472">Membrane</keyword>
<dbReference type="Proteomes" id="UP000571084">
    <property type="component" value="Unassembled WGS sequence"/>
</dbReference>
<evidence type="ECO:0000256" key="10">
    <source>
        <dbReference type="ARBA" id="ARBA00030775"/>
    </source>
</evidence>
<keyword evidence="4" id="KW-0488">Methylation</keyword>
<evidence type="ECO:0000256" key="1">
    <source>
        <dbReference type="ARBA" id="ARBA00004377"/>
    </source>
</evidence>
<dbReference type="Pfam" id="PF12019">
    <property type="entry name" value="GspH"/>
    <property type="match status" value="1"/>
</dbReference>
<evidence type="ECO:0000256" key="11">
    <source>
        <dbReference type="SAM" id="Phobius"/>
    </source>
</evidence>
<protein>
    <recommendedName>
        <fullName evidence="2">Type II secretion system protein H</fullName>
    </recommendedName>
    <alternativeName>
        <fullName evidence="10">General secretion pathway protein H</fullName>
    </alternativeName>
</protein>
<comment type="subcellular location">
    <subcellularLocation>
        <location evidence="1">Cell inner membrane</location>
        <topology evidence="1">Single-pass membrane protein</topology>
    </subcellularLocation>
</comment>
<evidence type="ECO:0000313" key="13">
    <source>
        <dbReference type="EMBL" id="MBB5200582.1"/>
    </source>
</evidence>
<evidence type="ECO:0000256" key="4">
    <source>
        <dbReference type="ARBA" id="ARBA00022481"/>
    </source>
</evidence>
<dbReference type="GO" id="GO:0005886">
    <property type="term" value="C:plasma membrane"/>
    <property type="evidence" value="ECO:0007669"/>
    <property type="project" value="UniProtKB-SubCell"/>
</dbReference>
<dbReference type="Gene3D" id="3.55.40.10">
    <property type="entry name" value="minor pseudopilin epsh domain"/>
    <property type="match status" value="1"/>
</dbReference>
<dbReference type="InterPro" id="IPR012902">
    <property type="entry name" value="N_methyl_site"/>
</dbReference>
<feature type="transmembrane region" description="Helical" evidence="11">
    <location>
        <begin position="6"/>
        <end position="28"/>
    </location>
</feature>
<evidence type="ECO:0000256" key="2">
    <source>
        <dbReference type="ARBA" id="ARBA00021549"/>
    </source>
</evidence>
<dbReference type="SUPFAM" id="SSF54523">
    <property type="entry name" value="Pili subunits"/>
    <property type="match status" value="1"/>
</dbReference>
<keyword evidence="7 11" id="KW-1133">Transmembrane helix</keyword>
<proteinExistence type="inferred from homology"/>
<dbReference type="AlphaFoldDB" id="A0A840RTU9"/>
<dbReference type="Pfam" id="PF07963">
    <property type="entry name" value="N_methyl"/>
    <property type="match status" value="1"/>
</dbReference>
<dbReference type="RefSeq" id="WP_168056006.1">
    <property type="nucleotide sequence ID" value="NZ_JAAOZT010000007.1"/>
</dbReference>
<evidence type="ECO:0000313" key="14">
    <source>
        <dbReference type="Proteomes" id="UP000571084"/>
    </source>
</evidence>
<evidence type="ECO:0000256" key="5">
    <source>
        <dbReference type="ARBA" id="ARBA00022519"/>
    </source>
</evidence>
<evidence type="ECO:0000256" key="3">
    <source>
        <dbReference type="ARBA" id="ARBA00022475"/>
    </source>
</evidence>
<comment type="caution">
    <text evidence="13">The sequence shown here is derived from an EMBL/GenBank/DDBJ whole genome shotgun (WGS) entry which is preliminary data.</text>
</comment>
<dbReference type="NCBIfam" id="TIGR02532">
    <property type="entry name" value="IV_pilin_GFxxxE"/>
    <property type="match status" value="1"/>
</dbReference>
<evidence type="ECO:0000256" key="8">
    <source>
        <dbReference type="ARBA" id="ARBA00023136"/>
    </source>
</evidence>
<evidence type="ECO:0000256" key="9">
    <source>
        <dbReference type="ARBA" id="ARBA00025772"/>
    </source>
</evidence>
<keyword evidence="5" id="KW-0997">Cell inner membrane</keyword>
<comment type="similarity">
    <text evidence="9">Belongs to the GSP H family.</text>
</comment>
<keyword evidence="3" id="KW-1003">Cell membrane</keyword>
<dbReference type="EMBL" id="JACHHQ010000005">
    <property type="protein sequence ID" value="MBB5200582.1"/>
    <property type="molecule type" value="Genomic_DNA"/>
</dbReference>
<dbReference type="GO" id="GO:0015627">
    <property type="term" value="C:type II protein secretion system complex"/>
    <property type="evidence" value="ECO:0007669"/>
    <property type="project" value="InterPro"/>
</dbReference>
<gene>
    <name evidence="13" type="ORF">HNR39_002424</name>
</gene>
<dbReference type="InterPro" id="IPR045584">
    <property type="entry name" value="Pilin-like"/>
</dbReference>
<keyword evidence="14" id="KW-1185">Reference proteome</keyword>